<feature type="compositionally biased region" description="Pro residues" evidence="1">
    <location>
        <begin position="578"/>
        <end position="588"/>
    </location>
</feature>
<name>A0A7S2S908_9STRA</name>
<gene>
    <name evidence="3" type="ORF">QSP1433_LOCUS11410</name>
</gene>
<dbReference type="Pfam" id="PF03372">
    <property type="entry name" value="Exo_endo_phos"/>
    <property type="match status" value="1"/>
</dbReference>
<dbReference type="PANTHER" id="PTHR12121">
    <property type="entry name" value="CARBON CATABOLITE REPRESSOR PROTEIN 4"/>
    <property type="match status" value="1"/>
</dbReference>
<evidence type="ECO:0000256" key="1">
    <source>
        <dbReference type="SAM" id="MobiDB-lite"/>
    </source>
</evidence>
<protein>
    <recommendedName>
        <fullName evidence="2">Endonuclease/exonuclease/phosphatase domain-containing protein</fullName>
    </recommendedName>
</protein>
<accession>A0A7S2S908</accession>
<feature type="region of interest" description="Disordered" evidence="1">
    <location>
        <begin position="569"/>
        <end position="589"/>
    </location>
</feature>
<feature type="region of interest" description="Disordered" evidence="1">
    <location>
        <begin position="663"/>
        <end position="682"/>
    </location>
</feature>
<feature type="domain" description="Endonuclease/exonuclease/phosphatase" evidence="2">
    <location>
        <begin position="226"/>
        <end position="557"/>
    </location>
</feature>
<dbReference type="SUPFAM" id="SSF56219">
    <property type="entry name" value="DNase I-like"/>
    <property type="match status" value="1"/>
</dbReference>
<feature type="compositionally biased region" description="Basic residues" evidence="1">
    <location>
        <begin position="673"/>
        <end position="682"/>
    </location>
</feature>
<feature type="compositionally biased region" description="Low complexity" evidence="1">
    <location>
        <begin position="663"/>
        <end position="672"/>
    </location>
</feature>
<dbReference type="InterPro" id="IPR005135">
    <property type="entry name" value="Endo/exonuclease/phosphatase"/>
</dbReference>
<dbReference type="Gene3D" id="3.60.10.10">
    <property type="entry name" value="Endonuclease/exonuclease/phosphatase"/>
    <property type="match status" value="1"/>
</dbReference>
<feature type="compositionally biased region" description="Polar residues" evidence="1">
    <location>
        <begin position="623"/>
        <end position="633"/>
    </location>
</feature>
<reference evidence="3" key="1">
    <citation type="submission" date="2021-01" db="EMBL/GenBank/DDBJ databases">
        <authorList>
            <person name="Corre E."/>
            <person name="Pelletier E."/>
            <person name="Niang G."/>
            <person name="Scheremetjew M."/>
            <person name="Finn R."/>
            <person name="Kale V."/>
            <person name="Holt S."/>
            <person name="Cochrane G."/>
            <person name="Meng A."/>
            <person name="Brown T."/>
            <person name="Cohen L."/>
        </authorList>
    </citation>
    <scope>NUCLEOTIDE SEQUENCE</scope>
    <source>
        <strain evidence="3">NY070348D</strain>
    </source>
</reference>
<evidence type="ECO:0000313" key="3">
    <source>
        <dbReference type="EMBL" id="CAD9692604.1"/>
    </source>
</evidence>
<organism evidence="3">
    <name type="scientific">Mucochytrium quahogii</name>
    <dbReference type="NCBI Taxonomy" id="96639"/>
    <lineage>
        <taxon>Eukaryota</taxon>
        <taxon>Sar</taxon>
        <taxon>Stramenopiles</taxon>
        <taxon>Bigyra</taxon>
        <taxon>Labyrinthulomycetes</taxon>
        <taxon>Thraustochytrida</taxon>
        <taxon>Thraustochytriidae</taxon>
        <taxon>Mucochytrium</taxon>
    </lineage>
</organism>
<dbReference type="InterPro" id="IPR036691">
    <property type="entry name" value="Endo/exonu/phosph_ase_sf"/>
</dbReference>
<dbReference type="AlphaFoldDB" id="A0A7S2S908"/>
<dbReference type="GO" id="GO:0000175">
    <property type="term" value="F:3'-5'-RNA exonuclease activity"/>
    <property type="evidence" value="ECO:0007669"/>
    <property type="project" value="TreeGrafter"/>
</dbReference>
<dbReference type="EMBL" id="HBHK01017948">
    <property type="protein sequence ID" value="CAD9692604.1"/>
    <property type="molecule type" value="Transcribed_RNA"/>
</dbReference>
<proteinExistence type="predicted"/>
<feature type="region of interest" description="Disordered" evidence="1">
    <location>
        <begin position="607"/>
        <end position="633"/>
    </location>
</feature>
<sequence length="682" mass="77059">MPPTGKAERGLDVVTNDLENKEKEERLIVRIDQPIENVEFAAHTLLRGIDGGVLTPSSRKIKYKWFRSHERRNCSYGECPSKRKAATFQSLLNGKRYCSGRCFEQDWDRRTKKIVDKSYFEGASSPWSIKPFEEDTRWRQISDDKLYIPTGEDVGHVLKVECSAVANDGRVSVSAQSKETSVVIGLTSHNTRLFNREFINSKVVERKGSVSNFLQAEGGGAVLRVMTYNVLAEVYATRQLYPYCPLWALGWGYRKQLVLKELEHHNADIICLQEIQADAFDSYIFPELAVKGYDGVFKSKTRESMGRKGKIDGCAIIYKKDKLRMIESKGVEFNDIALKFARSGGFHRQNCSARENQVRTDRVLKRLCRDNVSQVCLFETIPAGFQSNDVYYAAAKRAGPQKVCVATTHIFWDPEYSDVKFWQTQALLQELGPMIGSMTPVMICGDFNSTPDSQVVEYLGNSSVDPDHPDFEVDPLRILPPANMMSHGLGLDSAYKSVLGSEPKCTNYTAHYAGVLDYIWFSKNSLTPLNVLSIPDEETLRGEDNTHMPNSCFPSDHISLCFDVNINPSQRVTSRPSTPTPPSPPMSPPLLMSSRTYDHLQQFQQMHMHSPVRNSGAPKGMQHSPNPAMLNQQGRNPYAHMQQQGAGMGEGVHSPALHPLSQQQMMLQQQQQQHHHYNNQYY</sequence>
<dbReference type="InterPro" id="IPR050410">
    <property type="entry name" value="CCR4/nocturin_mRNA_transcr"/>
</dbReference>
<dbReference type="PANTHER" id="PTHR12121:SF34">
    <property type="entry name" value="PROTEIN ANGEL"/>
    <property type="match status" value="1"/>
</dbReference>
<evidence type="ECO:0000259" key="2">
    <source>
        <dbReference type="Pfam" id="PF03372"/>
    </source>
</evidence>